<dbReference type="Pfam" id="PF00179">
    <property type="entry name" value="UQ_con"/>
    <property type="match status" value="1"/>
</dbReference>
<feature type="compositionally biased region" description="Low complexity" evidence="7">
    <location>
        <begin position="24"/>
        <end position="39"/>
    </location>
</feature>
<accession>A0A915NLA0</accession>
<proteinExistence type="predicted"/>
<evidence type="ECO:0000256" key="3">
    <source>
        <dbReference type="ARBA" id="ARBA00022692"/>
    </source>
</evidence>
<evidence type="ECO:0000256" key="1">
    <source>
        <dbReference type="ARBA" id="ARBA00004370"/>
    </source>
</evidence>
<dbReference type="AlphaFoldDB" id="A0A915NLA0"/>
<dbReference type="PANTHER" id="PTHR46116:SF39">
    <property type="entry name" value="BACULOVIRAL IAP REPEAT-CONTAINING PROTEIN 6"/>
    <property type="match status" value="1"/>
</dbReference>
<keyword evidence="2" id="KW-0808">Transferase</keyword>
<dbReference type="InterPro" id="IPR028082">
    <property type="entry name" value="Peripla_BP_I"/>
</dbReference>
<name>A0A915NLA0_9BILA</name>
<dbReference type="Proteomes" id="UP000887560">
    <property type="component" value="Unplaced"/>
</dbReference>
<evidence type="ECO:0000256" key="2">
    <source>
        <dbReference type="ARBA" id="ARBA00022679"/>
    </source>
</evidence>
<dbReference type="PANTHER" id="PTHR46116">
    <property type="entry name" value="(E3-INDEPENDENT) E2 UBIQUITIN-CONJUGATING ENZYME"/>
    <property type="match status" value="1"/>
</dbReference>
<feature type="domain" description="UBC core" evidence="8">
    <location>
        <begin position="481"/>
        <end position="545"/>
    </location>
</feature>
<feature type="region of interest" description="Disordered" evidence="7">
    <location>
        <begin position="23"/>
        <end position="47"/>
    </location>
</feature>
<evidence type="ECO:0000313" key="10">
    <source>
        <dbReference type="Proteomes" id="UP000887560"/>
    </source>
</evidence>
<feature type="domain" description="Receptor ligand binding region" evidence="9">
    <location>
        <begin position="648"/>
        <end position="749"/>
    </location>
</feature>
<organism evidence="10 11">
    <name type="scientific">Meloidogyne floridensis</name>
    <dbReference type="NCBI Taxonomy" id="298350"/>
    <lineage>
        <taxon>Eukaryota</taxon>
        <taxon>Metazoa</taxon>
        <taxon>Ecdysozoa</taxon>
        <taxon>Nematoda</taxon>
        <taxon>Chromadorea</taxon>
        <taxon>Rhabditida</taxon>
        <taxon>Tylenchina</taxon>
        <taxon>Tylenchomorpha</taxon>
        <taxon>Tylenchoidea</taxon>
        <taxon>Meloidogynidae</taxon>
        <taxon>Meloidogyninae</taxon>
        <taxon>Meloidogyne</taxon>
    </lineage>
</organism>
<feature type="compositionally biased region" description="Basic and acidic residues" evidence="7">
    <location>
        <begin position="89"/>
        <end position="105"/>
    </location>
</feature>
<evidence type="ECO:0000256" key="6">
    <source>
        <dbReference type="ARBA" id="ARBA00023136"/>
    </source>
</evidence>
<dbReference type="GO" id="GO:0016740">
    <property type="term" value="F:transferase activity"/>
    <property type="evidence" value="ECO:0007669"/>
    <property type="project" value="UniProtKB-KW"/>
</dbReference>
<sequence>MVCPNSLGRILDRLFKNIMGTVHSSSCTSPSSSPCSSPRSHFHEQQQPTLDETINRILNPIFDSSQQHQRHSVDVSGVENNLNLIDKDQQKLKAEETEEERESRKKFIVGGNKAGKTGGRRSSTQQAKGALKDVKQPPRKRPGSAEPNKLRGIGYGRGSTKSNMERTVEERAIQEEHLIWLLSALIAYLWGDRLLERVCDWEMSLGYKGGERRRSVPSMFYGEMPAHLEDEILAEQILQSAVIPLLAHHLSNDSVLFELTAGLAGIPAILPHLVKQQEKSNGKSIAKELIPQFRDNMNNYPMLVRGITEADISFMDFIRKVNDFSERRRRSLFHSNLTTNTTIVERNANSFANIAELGKSNNDNSEESSPSSPLHKTASHTGLSEGVGRNGGGGGGGDFHSARLKSSRGIRPMTRHMDREEIARIDAQSPIQQYKELLRELQMSTWKLINDAGKPVYGFSFKKELRSVNPFSPTHKDRTKRIAKELSSMHNSLPLNASNAIFICMDETRCDIGPDDTPYQNGLFEFDVFFPVNYPQQPPKCSFLTTGSGNPYFNEPGFEKGQGTTKGDENSRKYNLHIENATLVYAIYEQWKNGPVYFRDIIKRHFWAKRESVLKQAERWLQQVVDEVRNNSGPKKDEPNGMVESVFSSSNVQVITMESCNRLSGVEHAAFLHYMRNASVYFGPGCNNEMLVIGRLASRWNVPIIAHLSGDDALSDRTVFDTLGSVALTSATEMARATQTYIQLYGWKQAN</sequence>
<dbReference type="WBParaSite" id="scf7180000419784.g4324">
    <property type="protein sequence ID" value="scf7180000419784.g4324"/>
    <property type="gene ID" value="scf7180000419784.g4324"/>
</dbReference>
<feature type="region of interest" description="Disordered" evidence="7">
    <location>
        <begin position="358"/>
        <end position="413"/>
    </location>
</feature>
<keyword evidence="10" id="KW-1185">Reference proteome</keyword>
<keyword evidence="5" id="KW-1133">Transmembrane helix</keyword>
<dbReference type="InterPro" id="IPR000608">
    <property type="entry name" value="UBC"/>
</dbReference>
<protein>
    <submittedName>
        <fullName evidence="11">Glucuronosyltransferase</fullName>
    </submittedName>
</protein>
<dbReference type="SMART" id="SM00212">
    <property type="entry name" value="UBCc"/>
    <property type="match status" value="1"/>
</dbReference>
<dbReference type="SUPFAM" id="SSF54495">
    <property type="entry name" value="UBC-like"/>
    <property type="match status" value="1"/>
</dbReference>
<dbReference type="GO" id="GO:0043066">
    <property type="term" value="P:negative regulation of apoptotic process"/>
    <property type="evidence" value="ECO:0007669"/>
    <property type="project" value="TreeGrafter"/>
</dbReference>
<feature type="region of interest" description="Disordered" evidence="7">
    <location>
        <begin position="89"/>
        <end position="163"/>
    </location>
</feature>
<keyword evidence="3" id="KW-0812">Transmembrane</keyword>
<comment type="subcellular location">
    <subcellularLocation>
        <location evidence="1">Membrane</location>
    </subcellularLocation>
</comment>
<evidence type="ECO:0000256" key="5">
    <source>
        <dbReference type="ARBA" id="ARBA00022989"/>
    </source>
</evidence>
<dbReference type="GO" id="GO:0005634">
    <property type="term" value="C:nucleus"/>
    <property type="evidence" value="ECO:0007669"/>
    <property type="project" value="TreeGrafter"/>
</dbReference>
<reference evidence="11" key="1">
    <citation type="submission" date="2022-11" db="UniProtKB">
        <authorList>
            <consortium name="WormBaseParasite"/>
        </authorList>
    </citation>
    <scope>IDENTIFICATION</scope>
</reference>
<evidence type="ECO:0000259" key="8">
    <source>
        <dbReference type="Pfam" id="PF00179"/>
    </source>
</evidence>
<feature type="compositionally biased region" description="Low complexity" evidence="7">
    <location>
        <begin position="360"/>
        <end position="373"/>
    </location>
</feature>
<evidence type="ECO:0000256" key="4">
    <source>
        <dbReference type="ARBA" id="ARBA00022786"/>
    </source>
</evidence>
<dbReference type="GO" id="GO:0016020">
    <property type="term" value="C:membrane"/>
    <property type="evidence" value="ECO:0007669"/>
    <property type="project" value="UniProtKB-SubCell"/>
</dbReference>
<dbReference type="Pfam" id="PF01094">
    <property type="entry name" value="ANF_receptor"/>
    <property type="match status" value="1"/>
</dbReference>
<evidence type="ECO:0000313" key="11">
    <source>
        <dbReference type="WBParaSite" id="scf7180000419784.g4324"/>
    </source>
</evidence>
<keyword evidence="6" id="KW-0472">Membrane</keyword>
<dbReference type="GO" id="GO:0004869">
    <property type="term" value="F:cysteine-type endopeptidase inhibitor activity"/>
    <property type="evidence" value="ECO:0007669"/>
    <property type="project" value="TreeGrafter"/>
</dbReference>
<feature type="compositionally biased region" description="Gly residues" evidence="7">
    <location>
        <begin position="388"/>
        <end position="398"/>
    </location>
</feature>
<dbReference type="InterPro" id="IPR016135">
    <property type="entry name" value="UBQ-conjugating_enzyme/RWD"/>
</dbReference>
<keyword evidence="4" id="KW-0833">Ubl conjugation pathway</keyword>
<dbReference type="InterPro" id="IPR001828">
    <property type="entry name" value="ANF_lig-bd_rcpt"/>
</dbReference>
<evidence type="ECO:0000259" key="9">
    <source>
        <dbReference type="Pfam" id="PF01094"/>
    </source>
</evidence>
<dbReference type="SUPFAM" id="SSF53822">
    <property type="entry name" value="Periplasmic binding protein-like I"/>
    <property type="match status" value="1"/>
</dbReference>
<dbReference type="Gene3D" id="3.10.110.10">
    <property type="entry name" value="Ubiquitin Conjugating Enzyme"/>
    <property type="match status" value="2"/>
</dbReference>
<dbReference type="Gene3D" id="3.40.50.2300">
    <property type="match status" value="2"/>
</dbReference>
<evidence type="ECO:0000256" key="7">
    <source>
        <dbReference type="SAM" id="MobiDB-lite"/>
    </source>
</evidence>